<feature type="domain" description="B box-type" evidence="4">
    <location>
        <begin position="164"/>
        <end position="197"/>
    </location>
</feature>
<dbReference type="PROSITE" id="PS00518">
    <property type="entry name" value="ZF_RING_1"/>
    <property type="match status" value="1"/>
</dbReference>
<dbReference type="RefSeq" id="XP_004039517.1">
    <property type="nucleotide sequence ID" value="XM_004039469.1"/>
</dbReference>
<dbReference type="GO" id="GO:0008270">
    <property type="term" value="F:zinc ion binding"/>
    <property type="evidence" value="ECO:0007669"/>
    <property type="project" value="UniProtKB-KW"/>
</dbReference>
<keyword evidence="1" id="KW-0479">Metal-binding</keyword>
<protein>
    <recommendedName>
        <fullName evidence="4">B box-type domain-containing protein</fullName>
    </recommendedName>
</protein>
<dbReference type="EMBL" id="GL983181">
    <property type="protein sequence ID" value="EGR34213.1"/>
    <property type="molecule type" value="Genomic_DNA"/>
</dbReference>
<dbReference type="eggNOG" id="ENOG502SQQT">
    <property type="taxonomic scope" value="Eukaryota"/>
</dbReference>
<feature type="non-terminal residue" evidence="5">
    <location>
        <position position="197"/>
    </location>
</feature>
<evidence type="ECO:0000256" key="2">
    <source>
        <dbReference type="ARBA" id="ARBA00022771"/>
    </source>
</evidence>
<evidence type="ECO:0000313" key="6">
    <source>
        <dbReference type="Proteomes" id="UP000008983"/>
    </source>
</evidence>
<sequence>MKNILSYCNNCRQLPEDILMLQCRHDLCLNCASLIFTSENINPDSKIITCLTCGKCTQLEKQTVYQLQKINIDNQIQTKILQSADQQKIFIIQNIIQIQNNQKISNLNLLKNKKILQLKKNSQLRKITIYLQNHLYLLYISKLCSSYLFLNKKYKIQNKRIKKYKCQDHPEEDISYYCFQCLSKSICPECIIHGSHQ</sequence>
<dbReference type="SUPFAM" id="SSF57845">
    <property type="entry name" value="B-box zinc-binding domain"/>
    <property type="match status" value="1"/>
</dbReference>
<reference evidence="5 6" key="1">
    <citation type="submission" date="2011-07" db="EMBL/GenBank/DDBJ databases">
        <authorList>
            <person name="Coyne R."/>
            <person name="Brami D."/>
            <person name="Johnson J."/>
            <person name="Hostetler J."/>
            <person name="Hannick L."/>
            <person name="Clark T."/>
            <person name="Cassidy-Hanley D."/>
            <person name="Inman J."/>
        </authorList>
    </citation>
    <scope>NUCLEOTIDE SEQUENCE [LARGE SCALE GENOMIC DNA]</scope>
    <source>
        <strain evidence="5 6">G5</strain>
    </source>
</reference>
<evidence type="ECO:0000256" key="3">
    <source>
        <dbReference type="ARBA" id="ARBA00022833"/>
    </source>
</evidence>
<name>G0QKQ9_ICHMU</name>
<gene>
    <name evidence="5" type="ORF">IMG5_020770</name>
</gene>
<dbReference type="InterPro" id="IPR000315">
    <property type="entry name" value="Znf_B-box"/>
</dbReference>
<dbReference type="Pfam" id="PF00643">
    <property type="entry name" value="zf-B_box"/>
    <property type="match status" value="1"/>
</dbReference>
<evidence type="ECO:0000313" key="5">
    <source>
        <dbReference type="EMBL" id="EGR34213.1"/>
    </source>
</evidence>
<dbReference type="Gene3D" id="3.30.160.60">
    <property type="entry name" value="Classic Zinc Finger"/>
    <property type="match status" value="1"/>
</dbReference>
<dbReference type="AlphaFoldDB" id="G0QKQ9"/>
<organism evidence="5 6">
    <name type="scientific">Ichthyophthirius multifiliis</name>
    <name type="common">White spot disease agent</name>
    <name type="synonym">Ich</name>
    <dbReference type="NCBI Taxonomy" id="5932"/>
    <lineage>
        <taxon>Eukaryota</taxon>
        <taxon>Sar</taxon>
        <taxon>Alveolata</taxon>
        <taxon>Ciliophora</taxon>
        <taxon>Intramacronucleata</taxon>
        <taxon>Oligohymenophorea</taxon>
        <taxon>Hymenostomatida</taxon>
        <taxon>Ophryoglenina</taxon>
        <taxon>Ichthyophthirius</taxon>
    </lineage>
</organism>
<dbReference type="Proteomes" id="UP000008983">
    <property type="component" value="Unassembled WGS sequence"/>
</dbReference>
<dbReference type="CDD" id="cd19756">
    <property type="entry name" value="Bbox2"/>
    <property type="match status" value="1"/>
</dbReference>
<evidence type="ECO:0000256" key="1">
    <source>
        <dbReference type="ARBA" id="ARBA00022723"/>
    </source>
</evidence>
<dbReference type="InParanoid" id="G0QKQ9"/>
<evidence type="ECO:0000259" key="4">
    <source>
        <dbReference type="Pfam" id="PF00643"/>
    </source>
</evidence>
<dbReference type="InterPro" id="IPR017907">
    <property type="entry name" value="Znf_RING_CS"/>
</dbReference>
<dbReference type="SUPFAM" id="SSF57850">
    <property type="entry name" value="RING/U-box"/>
    <property type="match status" value="1"/>
</dbReference>
<keyword evidence="6" id="KW-1185">Reference proteome</keyword>
<dbReference type="GeneID" id="14910390"/>
<accession>G0QKQ9</accession>
<keyword evidence="3" id="KW-0862">Zinc</keyword>
<dbReference type="OMA" id="CLDCAAK"/>
<proteinExistence type="predicted"/>
<dbReference type="STRING" id="857967.G0QKQ9"/>
<dbReference type="OrthoDB" id="5351233at2759"/>
<keyword evidence="2" id="KW-0863">Zinc-finger</keyword>